<comment type="caution">
    <text evidence="2">The sequence shown here is derived from an EMBL/GenBank/DDBJ whole genome shotgun (WGS) entry which is preliminary data.</text>
</comment>
<accession>A0ABT2PXN9</accession>
<reference evidence="3" key="1">
    <citation type="submission" date="2023-07" db="EMBL/GenBank/DDBJ databases">
        <title>Novel Mycoplasma species identified in domestic and wild animals.</title>
        <authorList>
            <person name="Volokhov D.V."/>
            <person name="Furtak V.A."/>
            <person name="Zagorodnyaya T.A."/>
        </authorList>
    </citation>
    <scope>NUCLEOTIDE SEQUENCE [LARGE SCALE GENOMIC DNA]</scope>
    <source>
        <strain evidence="3">92-19</strain>
    </source>
</reference>
<evidence type="ECO:0000313" key="3">
    <source>
        <dbReference type="Proteomes" id="UP001209076"/>
    </source>
</evidence>
<keyword evidence="3" id="KW-1185">Reference proteome</keyword>
<dbReference type="EMBL" id="JAOEGN010000026">
    <property type="protein sequence ID" value="MCU0105729.1"/>
    <property type="molecule type" value="Genomic_DNA"/>
</dbReference>
<name>A0ABT2PXN9_9MOLU</name>
<dbReference type="InterPro" id="IPR032179">
    <property type="entry name" value="Cry22Aa_Ig-like"/>
</dbReference>
<gene>
    <name evidence="2" type="ORF">N7603_08705</name>
</gene>
<evidence type="ECO:0000313" key="2">
    <source>
        <dbReference type="EMBL" id="MCU0105729.1"/>
    </source>
</evidence>
<sequence>MGYIDETSVPTTFYLDDIQLELVGYRKDTVKPFIFGANDITLVKGTEFNPLAGVSMFDNQDKTLSNASIVVTGTVDTATAGTYTLTYTLTDRQGNITTVERVVTVTEPAV</sequence>
<organism evidence="2 3">
    <name type="scientific">Paracholeplasma vituli</name>
    <dbReference type="NCBI Taxonomy" id="69473"/>
    <lineage>
        <taxon>Bacteria</taxon>
        <taxon>Bacillati</taxon>
        <taxon>Mycoplasmatota</taxon>
        <taxon>Mollicutes</taxon>
        <taxon>Acholeplasmatales</taxon>
        <taxon>Acholeplasmataceae</taxon>
        <taxon>Paracholeplasma</taxon>
    </lineage>
</organism>
<dbReference type="Pfam" id="PF16403">
    <property type="entry name" value="Bact_surface_Ig-like"/>
    <property type="match status" value="1"/>
</dbReference>
<protein>
    <submittedName>
        <fullName evidence="2">DUF5011 domain-containing protein</fullName>
    </submittedName>
</protein>
<evidence type="ECO:0000259" key="1">
    <source>
        <dbReference type="Pfam" id="PF16403"/>
    </source>
</evidence>
<dbReference type="Gene3D" id="2.60.40.10">
    <property type="entry name" value="Immunoglobulins"/>
    <property type="match status" value="1"/>
</dbReference>
<dbReference type="RefSeq" id="WP_262097048.1">
    <property type="nucleotide sequence ID" value="NZ_JAOEGN010000026.1"/>
</dbReference>
<dbReference type="InterPro" id="IPR013783">
    <property type="entry name" value="Ig-like_fold"/>
</dbReference>
<proteinExistence type="predicted"/>
<feature type="domain" description="Pesticidal crystal protein Cry22Aa Ig-like" evidence="1">
    <location>
        <begin position="36"/>
        <end position="105"/>
    </location>
</feature>
<dbReference type="Proteomes" id="UP001209076">
    <property type="component" value="Unassembled WGS sequence"/>
</dbReference>